<proteinExistence type="predicted"/>
<comment type="caution">
    <text evidence="1">The sequence shown here is derived from an EMBL/GenBank/DDBJ whole genome shotgun (WGS) entry which is preliminary data.</text>
</comment>
<protein>
    <submittedName>
        <fullName evidence="1">Cystathionine beta-lyase</fullName>
    </submittedName>
</protein>
<name>A0A917EEL3_9STRE</name>
<gene>
    <name evidence="1" type="ORF">GCM10011510_12080</name>
</gene>
<dbReference type="Proteomes" id="UP000660801">
    <property type="component" value="Unassembled WGS sequence"/>
</dbReference>
<sequence>MTDYIQLALDYGGFTSLDRVYLANRLKELKEEEKLRFVTPPPSVLNAYFAELYQKKSPLEATYYFLDVSKAFQLWNEEPSFNEEKPFIRLNLSGKSYGFCYETEELARVFPEKKEAISPELCFEIAQIFPDFLVYEENGKIYLELAPQEEIIRERQELTALTNLELLADGHTKLVGYNQEELVTLAANYEGNCYYRSQNRLAMLYIK</sequence>
<accession>A0A917EEL3</accession>
<dbReference type="EMBL" id="BMJN01000019">
    <property type="protein sequence ID" value="GGE32371.1"/>
    <property type="molecule type" value="Genomic_DNA"/>
</dbReference>
<keyword evidence="2" id="KW-1185">Reference proteome</keyword>
<dbReference type="OrthoDB" id="2200206at2"/>
<dbReference type="AlphaFoldDB" id="A0A917EEL3"/>
<organism evidence="1 2">
    <name type="scientific">Streptococcus himalayensis</name>
    <dbReference type="NCBI Taxonomy" id="1888195"/>
    <lineage>
        <taxon>Bacteria</taxon>
        <taxon>Bacillati</taxon>
        <taxon>Bacillota</taxon>
        <taxon>Bacilli</taxon>
        <taxon>Lactobacillales</taxon>
        <taxon>Streptococcaceae</taxon>
        <taxon>Streptococcus</taxon>
    </lineage>
</organism>
<evidence type="ECO:0000313" key="2">
    <source>
        <dbReference type="Proteomes" id="UP000660801"/>
    </source>
</evidence>
<evidence type="ECO:0000313" key="1">
    <source>
        <dbReference type="EMBL" id="GGE32371.1"/>
    </source>
</evidence>
<dbReference type="RefSeq" id="WP_068992234.1">
    <property type="nucleotide sequence ID" value="NZ_BMJN01000019.1"/>
</dbReference>
<reference evidence="1" key="1">
    <citation type="journal article" date="2014" name="Int. J. Syst. Evol. Microbiol.">
        <title>Complete genome sequence of Corynebacterium casei LMG S-19264T (=DSM 44701T), isolated from a smear-ripened cheese.</title>
        <authorList>
            <consortium name="US DOE Joint Genome Institute (JGI-PGF)"/>
            <person name="Walter F."/>
            <person name="Albersmeier A."/>
            <person name="Kalinowski J."/>
            <person name="Ruckert C."/>
        </authorList>
    </citation>
    <scope>NUCLEOTIDE SEQUENCE</scope>
    <source>
        <strain evidence="1">CGMCC 1.15533</strain>
    </source>
</reference>
<reference evidence="1" key="2">
    <citation type="submission" date="2020-09" db="EMBL/GenBank/DDBJ databases">
        <authorList>
            <person name="Sun Q."/>
            <person name="Zhou Y."/>
        </authorList>
    </citation>
    <scope>NUCLEOTIDE SEQUENCE</scope>
    <source>
        <strain evidence="1">CGMCC 1.15533</strain>
    </source>
</reference>